<evidence type="ECO:0008006" key="3">
    <source>
        <dbReference type="Google" id="ProtNLM"/>
    </source>
</evidence>
<evidence type="ECO:0000313" key="2">
    <source>
        <dbReference type="Proteomes" id="UP000499080"/>
    </source>
</evidence>
<name>A0A4Y2NVC5_ARAVE</name>
<keyword evidence="2" id="KW-1185">Reference proteome</keyword>
<proteinExistence type="predicted"/>
<dbReference type="Proteomes" id="UP000499080">
    <property type="component" value="Unassembled WGS sequence"/>
</dbReference>
<evidence type="ECO:0000313" key="1">
    <source>
        <dbReference type="EMBL" id="GBN41887.1"/>
    </source>
</evidence>
<reference evidence="1 2" key="1">
    <citation type="journal article" date="2019" name="Sci. Rep.">
        <title>Orb-weaving spider Araneus ventricosus genome elucidates the spidroin gene catalogue.</title>
        <authorList>
            <person name="Kono N."/>
            <person name="Nakamura H."/>
            <person name="Ohtoshi R."/>
            <person name="Moran D.A.P."/>
            <person name="Shinohara A."/>
            <person name="Yoshida Y."/>
            <person name="Fujiwara M."/>
            <person name="Mori M."/>
            <person name="Tomita M."/>
            <person name="Arakawa K."/>
        </authorList>
    </citation>
    <scope>NUCLEOTIDE SEQUENCE [LARGE SCALE GENOMIC DNA]</scope>
</reference>
<dbReference type="EMBL" id="BGPR01009725">
    <property type="protein sequence ID" value="GBN41887.1"/>
    <property type="molecule type" value="Genomic_DNA"/>
</dbReference>
<gene>
    <name evidence="1" type="ORF">AVEN_198619_1</name>
</gene>
<accession>A0A4Y2NVC5</accession>
<protein>
    <recommendedName>
        <fullName evidence="3">Transposase Tc1-like domain-containing protein</fullName>
    </recommendedName>
</protein>
<sequence length="105" mass="12324">MPRIWKRVRDTGDVNTQPRQGRKASVPTVRTIIWTAKRNKQFMLVHIASEFAVTTGTRLPIYTATDWLNKIGLFAKFMICLPSSQVAKCDRLKWFRHHCYWSTKD</sequence>
<dbReference type="AlphaFoldDB" id="A0A4Y2NVC5"/>
<comment type="caution">
    <text evidence="1">The sequence shown here is derived from an EMBL/GenBank/DDBJ whole genome shotgun (WGS) entry which is preliminary data.</text>
</comment>
<organism evidence="1 2">
    <name type="scientific">Araneus ventricosus</name>
    <name type="common">Orbweaver spider</name>
    <name type="synonym">Epeira ventricosa</name>
    <dbReference type="NCBI Taxonomy" id="182803"/>
    <lineage>
        <taxon>Eukaryota</taxon>
        <taxon>Metazoa</taxon>
        <taxon>Ecdysozoa</taxon>
        <taxon>Arthropoda</taxon>
        <taxon>Chelicerata</taxon>
        <taxon>Arachnida</taxon>
        <taxon>Araneae</taxon>
        <taxon>Araneomorphae</taxon>
        <taxon>Entelegynae</taxon>
        <taxon>Araneoidea</taxon>
        <taxon>Araneidae</taxon>
        <taxon>Araneus</taxon>
    </lineage>
</organism>